<sequence length="79" mass="8589">MSIKGIPKVRMQAKGLYHSGNVDAAQLLSDLADAYEYLAAEYGRVMEQAGFSASREACEKEALAWLDPTKRPAIEEGGI</sequence>
<proteinExistence type="predicted"/>
<organism evidence="1 2">
    <name type="scientific">Aeromonas caviae</name>
    <name type="common">Aeromonas punctata</name>
    <dbReference type="NCBI Taxonomy" id="648"/>
    <lineage>
        <taxon>Bacteria</taxon>
        <taxon>Pseudomonadati</taxon>
        <taxon>Pseudomonadota</taxon>
        <taxon>Gammaproteobacteria</taxon>
        <taxon>Aeromonadales</taxon>
        <taxon>Aeromonadaceae</taxon>
        <taxon>Aeromonas</taxon>
    </lineage>
</organism>
<dbReference type="AlphaFoldDB" id="A0A443XG64"/>
<dbReference type="EMBL" id="JAOCIZ010000076">
    <property type="protein sequence ID" value="MDH1506709.1"/>
    <property type="molecule type" value="Genomic_DNA"/>
</dbReference>
<name>A0A443XG64_AERCA</name>
<evidence type="ECO:0000313" key="2">
    <source>
        <dbReference type="Proteomes" id="UP001161704"/>
    </source>
</evidence>
<gene>
    <name evidence="1" type="ORF">N5I20_16790</name>
</gene>
<dbReference type="RefSeq" id="WP_103829247.1">
    <property type="nucleotide sequence ID" value="NZ_CAWOMG010000190.1"/>
</dbReference>
<reference evidence="1" key="1">
    <citation type="submission" date="2022-09" db="EMBL/GenBank/DDBJ databases">
        <title>Intensive care unit water sources are persistently colonized with multi-drug resistant bacteria and are the site of extensive horizontal gene transfer of antibiotic resistance genes.</title>
        <authorList>
            <person name="Diorio-Toth L."/>
        </authorList>
    </citation>
    <scope>NUCLEOTIDE SEQUENCE</scope>
    <source>
        <strain evidence="1">GD03710</strain>
    </source>
</reference>
<evidence type="ECO:0000313" key="1">
    <source>
        <dbReference type="EMBL" id="MDH1506709.1"/>
    </source>
</evidence>
<protein>
    <submittedName>
        <fullName evidence="1">Uncharacterized protein</fullName>
    </submittedName>
</protein>
<dbReference type="Proteomes" id="UP001161704">
    <property type="component" value="Unassembled WGS sequence"/>
</dbReference>
<comment type="caution">
    <text evidence="1">The sequence shown here is derived from an EMBL/GenBank/DDBJ whole genome shotgun (WGS) entry which is preliminary data.</text>
</comment>
<accession>A0A443XG64</accession>